<dbReference type="EMBL" id="SMOL01000714">
    <property type="protein sequence ID" value="KAB2600702.1"/>
    <property type="molecule type" value="Genomic_DNA"/>
</dbReference>
<name>A0A5N5FHM8_9ROSA</name>
<evidence type="ECO:0000313" key="2">
    <source>
        <dbReference type="Proteomes" id="UP000327157"/>
    </source>
</evidence>
<comment type="caution">
    <text evidence="1">The sequence shown here is derived from an EMBL/GenBank/DDBJ whole genome shotgun (WGS) entry which is preliminary data.</text>
</comment>
<dbReference type="OrthoDB" id="1637540at2759"/>
<dbReference type="Proteomes" id="UP000327157">
    <property type="component" value="Unassembled WGS sequence"/>
</dbReference>
<gene>
    <name evidence="1" type="ORF">D8674_038433</name>
</gene>
<organism evidence="1 2">
    <name type="scientific">Pyrus ussuriensis x Pyrus communis</name>
    <dbReference type="NCBI Taxonomy" id="2448454"/>
    <lineage>
        <taxon>Eukaryota</taxon>
        <taxon>Viridiplantae</taxon>
        <taxon>Streptophyta</taxon>
        <taxon>Embryophyta</taxon>
        <taxon>Tracheophyta</taxon>
        <taxon>Spermatophyta</taxon>
        <taxon>Magnoliopsida</taxon>
        <taxon>eudicotyledons</taxon>
        <taxon>Gunneridae</taxon>
        <taxon>Pentapetalae</taxon>
        <taxon>rosids</taxon>
        <taxon>fabids</taxon>
        <taxon>Rosales</taxon>
        <taxon>Rosaceae</taxon>
        <taxon>Amygdaloideae</taxon>
        <taxon>Maleae</taxon>
        <taxon>Pyrus</taxon>
    </lineage>
</organism>
<keyword evidence="2" id="KW-1185">Reference proteome</keyword>
<accession>A0A5N5FHM8</accession>
<evidence type="ECO:0000313" key="1">
    <source>
        <dbReference type="EMBL" id="KAB2600702.1"/>
    </source>
</evidence>
<proteinExistence type="predicted"/>
<sequence length="98" mass="11601">MLQHVQIGGGKTLNYSRKKGQKRLGKYQATYLQGRNLILKTTEHIRRKIYGLLKFTLHWERPFVINEAYRSGYYYLTSVKQGMLTEPINAKWLKSNYC</sequence>
<protein>
    <submittedName>
        <fullName evidence="1">S ribonuclease</fullName>
    </submittedName>
</protein>
<reference evidence="1 2" key="1">
    <citation type="submission" date="2019-09" db="EMBL/GenBank/DDBJ databases">
        <authorList>
            <person name="Ou C."/>
        </authorList>
    </citation>
    <scope>NUCLEOTIDE SEQUENCE [LARGE SCALE GENOMIC DNA]</scope>
    <source>
        <strain evidence="1">S2</strain>
        <tissue evidence="1">Leaf</tissue>
    </source>
</reference>
<dbReference type="AlphaFoldDB" id="A0A5N5FHM8"/>
<reference evidence="1 2" key="2">
    <citation type="submission" date="2019-11" db="EMBL/GenBank/DDBJ databases">
        <title>A de novo genome assembly of a pear dwarfing rootstock.</title>
        <authorList>
            <person name="Wang F."/>
            <person name="Wang J."/>
            <person name="Li S."/>
            <person name="Zhang Y."/>
            <person name="Fang M."/>
            <person name="Ma L."/>
            <person name="Zhao Y."/>
            <person name="Jiang S."/>
        </authorList>
    </citation>
    <scope>NUCLEOTIDE SEQUENCE [LARGE SCALE GENOMIC DNA]</scope>
    <source>
        <strain evidence="1">S2</strain>
        <tissue evidence="1">Leaf</tissue>
    </source>
</reference>